<proteinExistence type="predicted"/>
<evidence type="ECO:0000313" key="1">
    <source>
        <dbReference type="EMBL" id="OQP32744.1"/>
    </source>
</evidence>
<protein>
    <recommendedName>
        <fullName evidence="3">Lipopolysaccharide biosynthesis protein</fullName>
    </recommendedName>
</protein>
<dbReference type="RefSeq" id="WP_081139855.1">
    <property type="nucleotide sequence ID" value="NZ_MWUE01000019.1"/>
</dbReference>
<evidence type="ECO:0008006" key="3">
    <source>
        <dbReference type="Google" id="ProtNLM"/>
    </source>
</evidence>
<organism evidence="1 2">
    <name type="scientific">Pantoea latae</name>
    <dbReference type="NCBI Taxonomy" id="1964541"/>
    <lineage>
        <taxon>Bacteria</taxon>
        <taxon>Pseudomonadati</taxon>
        <taxon>Pseudomonadota</taxon>
        <taxon>Gammaproteobacteria</taxon>
        <taxon>Enterobacterales</taxon>
        <taxon>Erwiniaceae</taxon>
        <taxon>Pantoea</taxon>
    </lineage>
</organism>
<name>A0A1V9DGD0_9GAMM</name>
<dbReference type="EMBL" id="MWUE01000019">
    <property type="protein sequence ID" value="OQP32744.1"/>
    <property type="molecule type" value="Genomic_DNA"/>
</dbReference>
<dbReference type="OrthoDB" id="8849801at2"/>
<comment type="caution">
    <text evidence="1">The sequence shown here is derived from an EMBL/GenBank/DDBJ whole genome shotgun (WGS) entry which is preliminary data.</text>
</comment>
<dbReference type="AlphaFoldDB" id="A0A1V9DGD0"/>
<feature type="non-terminal residue" evidence="1">
    <location>
        <position position="1"/>
    </location>
</feature>
<dbReference type="Proteomes" id="UP000192769">
    <property type="component" value="Unassembled WGS sequence"/>
</dbReference>
<accession>A0A1V9DGD0</accession>
<reference evidence="1 2" key="1">
    <citation type="submission" date="2017-02" db="EMBL/GenBank/DDBJ databases">
        <title>Whole genome shotgun sequence of Pantoea agglomerans strain AS1 isolated from a cycad, Zamia floridana in Central Florida, USA.</title>
        <authorList>
            <person name="Lata P."/>
            <person name="Govindarajan S."/>
            <person name="Qi F."/>
            <person name="Li J.-L."/>
            <person name="Maurya S.K."/>
            <person name="Sahoo M.K."/>
        </authorList>
    </citation>
    <scope>NUCLEOTIDE SEQUENCE [LARGE SCALE GENOMIC DNA]</scope>
    <source>
        <strain evidence="1 2">AS1</strain>
    </source>
</reference>
<sequence>LKDSIKIKKYNNTIVKKEFSGGNVMLLALYEKSALRNDTQLLIKEAKEQGIYVIGVNTLKLKPENIASNLFDVYIEKDNYGRDFSSYQTGMKFIFDNKIDERCERLLIINDSVFFSIRGLKEFLYQLFNSKTEVLGATENSQHSHHLGSFCISVCGDIVRNQRFEEYWKKYKLSNVRPLVIKRGEFALSKLLKSLVSSEQQFKSLYNISFIEKKLKTDEDFFNNYYYYRREGERAWYNQTITSLFKNDEVLNSYFRNFVKDEKSKKHEIKMQSIISSGGSFPTSIYDPENKEEKEDQKIDYLELIRFLTRENIESNKHLKQLKHRLIALYLDEFTLGSQIHINCLALHHCGLPIIKLDLLFRCVCNISDIIKLRDQLDESQREEFMTLMTSRLCGDRFLVGLDRLAYQHGIL</sequence>
<dbReference type="Pfam" id="PF05045">
    <property type="entry name" value="RgpF"/>
    <property type="match status" value="1"/>
</dbReference>
<dbReference type="InterPro" id="IPR007739">
    <property type="entry name" value="RgpF"/>
</dbReference>
<gene>
    <name evidence="1" type="ORF">B2J69_13175</name>
</gene>
<keyword evidence="2" id="KW-1185">Reference proteome</keyword>
<evidence type="ECO:0000313" key="2">
    <source>
        <dbReference type="Proteomes" id="UP000192769"/>
    </source>
</evidence>